<dbReference type="GO" id="GO:0008652">
    <property type="term" value="P:amino acid biosynthetic process"/>
    <property type="evidence" value="ECO:0007669"/>
    <property type="project" value="UniProtKB-ARBA"/>
</dbReference>
<gene>
    <name evidence="4" type="ORF">A3A34_02530</name>
</gene>
<reference evidence="4 5" key="1">
    <citation type="journal article" date="2016" name="Nat. Commun.">
        <title>Thousands of microbial genomes shed light on interconnected biogeochemical processes in an aquifer system.</title>
        <authorList>
            <person name="Anantharaman K."/>
            <person name="Brown C.T."/>
            <person name="Hug L.A."/>
            <person name="Sharon I."/>
            <person name="Castelle C.J."/>
            <person name="Probst A.J."/>
            <person name="Thomas B.C."/>
            <person name="Singh A."/>
            <person name="Wilkins M.J."/>
            <person name="Karaoz U."/>
            <person name="Brodie E.L."/>
            <person name="Williams K.H."/>
            <person name="Hubbard S.S."/>
            <person name="Banfield J.F."/>
        </authorList>
    </citation>
    <scope>NUCLEOTIDE SEQUENCE [LARGE SCALE GENOMIC DNA]</scope>
</reference>
<keyword evidence="3" id="KW-0663">Pyridoxal phosphate</keyword>
<dbReference type="AlphaFoldDB" id="A0A1F6EIJ5"/>
<dbReference type="InterPro" id="IPR050571">
    <property type="entry name" value="Class-IV_PLP-Dep_Aminotrnsfr"/>
</dbReference>
<dbReference type="PANTHER" id="PTHR42743">
    <property type="entry name" value="AMINO-ACID AMINOTRANSFERASE"/>
    <property type="match status" value="1"/>
</dbReference>
<dbReference type="GO" id="GO:0046394">
    <property type="term" value="P:carboxylic acid biosynthetic process"/>
    <property type="evidence" value="ECO:0007669"/>
    <property type="project" value="UniProtKB-ARBA"/>
</dbReference>
<evidence type="ECO:0000313" key="5">
    <source>
        <dbReference type="Proteomes" id="UP000178587"/>
    </source>
</evidence>
<dbReference type="FunFam" id="3.20.10.10:FF:000002">
    <property type="entry name" value="D-alanine aminotransferase"/>
    <property type="match status" value="1"/>
</dbReference>
<dbReference type="Proteomes" id="UP000178587">
    <property type="component" value="Unassembled WGS sequence"/>
</dbReference>
<dbReference type="Gene3D" id="3.30.470.10">
    <property type="match status" value="1"/>
</dbReference>
<organism evidence="4 5">
    <name type="scientific">Candidatus Kaiserbacteria bacterium RIFCSPLOWO2_01_FULL_50_24</name>
    <dbReference type="NCBI Taxonomy" id="1798507"/>
    <lineage>
        <taxon>Bacteria</taxon>
        <taxon>Candidatus Kaiseribacteriota</taxon>
    </lineage>
</organism>
<dbReference type="SUPFAM" id="SSF56752">
    <property type="entry name" value="D-aminoacid aminotransferase-like PLP-dependent enzymes"/>
    <property type="match status" value="1"/>
</dbReference>
<protein>
    <recommendedName>
        <fullName evidence="6">Amino acid aminotransferase</fullName>
    </recommendedName>
</protein>
<sequence>MSQHCFLNGKLVSLSKATLSVHDIGVLRGFGLFEALRTYKRKPFHLGDHLRRLKNAAERFNIQVPMSDAKIARAIDALVAKNVSKNKEANIRIILTGGEAIHLIEFRPAHPTFYILAEEFKPPLTQYYQSGCTLIVQEFQRQFPEYKTTNYIQAVSLQTKMKKAGALEILYVSDGLVRECSASNIFIVKRGVLVTPHKMILEGITRKVVIQEARRAGIRVKERDVSVQELYNADEAFIASSFKEIVPVIKVGNRKIGNGKVSPTTTRVIDLFRAATHLNHQGRTLINVVL</sequence>
<name>A0A1F6EIJ5_9BACT</name>
<dbReference type="STRING" id="1798507.A3A34_02530"/>
<evidence type="ECO:0008006" key="6">
    <source>
        <dbReference type="Google" id="ProtNLM"/>
    </source>
</evidence>
<dbReference type="Pfam" id="PF01063">
    <property type="entry name" value="Aminotran_4"/>
    <property type="match status" value="1"/>
</dbReference>
<dbReference type="Gene3D" id="3.20.10.10">
    <property type="entry name" value="D-amino Acid Aminotransferase, subunit A, domain 2"/>
    <property type="match status" value="1"/>
</dbReference>
<comment type="similarity">
    <text evidence="2">Belongs to the class-IV pyridoxal-phosphate-dependent aminotransferase family.</text>
</comment>
<evidence type="ECO:0000256" key="3">
    <source>
        <dbReference type="ARBA" id="ARBA00022898"/>
    </source>
</evidence>
<accession>A0A1F6EIJ5</accession>
<dbReference type="GO" id="GO:0003824">
    <property type="term" value="F:catalytic activity"/>
    <property type="evidence" value="ECO:0007669"/>
    <property type="project" value="InterPro"/>
</dbReference>
<dbReference type="InterPro" id="IPR043132">
    <property type="entry name" value="BCAT-like_C"/>
</dbReference>
<dbReference type="InterPro" id="IPR036038">
    <property type="entry name" value="Aminotransferase-like"/>
</dbReference>
<proteinExistence type="inferred from homology"/>
<dbReference type="EMBL" id="MFLU01000019">
    <property type="protein sequence ID" value="OGG73449.1"/>
    <property type="molecule type" value="Genomic_DNA"/>
</dbReference>
<dbReference type="InterPro" id="IPR001544">
    <property type="entry name" value="Aminotrans_IV"/>
</dbReference>
<dbReference type="PANTHER" id="PTHR42743:SF11">
    <property type="entry name" value="AMINODEOXYCHORISMATE LYASE"/>
    <property type="match status" value="1"/>
</dbReference>
<comment type="caution">
    <text evidence="4">The sequence shown here is derived from an EMBL/GenBank/DDBJ whole genome shotgun (WGS) entry which is preliminary data.</text>
</comment>
<evidence type="ECO:0000256" key="2">
    <source>
        <dbReference type="ARBA" id="ARBA00009320"/>
    </source>
</evidence>
<dbReference type="InterPro" id="IPR043131">
    <property type="entry name" value="BCAT-like_N"/>
</dbReference>
<evidence type="ECO:0000313" key="4">
    <source>
        <dbReference type="EMBL" id="OGG73449.1"/>
    </source>
</evidence>
<comment type="cofactor">
    <cofactor evidence="1">
        <name>pyridoxal 5'-phosphate</name>
        <dbReference type="ChEBI" id="CHEBI:597326"/>
    </cofactor>
</comment>
<evidence type="ECO:0000256" key="1">
    <source>
        <dbReference type="ARBA" id="ARBA00001933"/>
    </source>
</evidence>